<accession>A0AAE3SXD9</accession>
<evidence type="ECO:0000256" key="3">
    <source>
        <dbReference type="ARBA" id="ARBA00022801"/>
    </source>
</evidence>
<keyword evidence="2" id="KW-0479">Metal-binding</keyword>
<reference evidence="7" key="1">
    <citation type="submission" date="2023-01" db="EMBL/GenBank/DDBJ databases">
        <title>Xenophilus mangrovi sp. nov., isolated from soil of Mangrove nature reserve.</title>
        <authorList>
            <person name="Xu S."/>
            <person name="Liu Z."/>
            <person name="Xu Y."/>
        </authorList>
    </citation>
    <scope>NUCLEOTIDE SEQUENCE</scope>
    <source>
        <strain evidence="7">YW8</strain>
    </source>
</reference>
<dbReference type="PANTHER" id="PTHR43808">
    <property type="entry name" value="ACETYLORNITHINE DEACETYLASE"/>
    <property type="match status" value="1"/>
</dbReference>
<comment type="cofactor">
    <cofactor evidence="1">
        <name>Zn(2+)</name>
        <dbReference type="ChEBI" id="CHEBI:29105"/>
    </cofactor>
</comment>
<organism evidence="7 8">
    <name type="scientific">Xenophilus arseniciresistens</name>
    <dbReference type="NCBI Taxonomy" id="1283306"/>
    <lineage>
        <taxon>Bacteria</taxon>
        <taxon>Pseudomonadati</taxon>
        <taxon>Pseudomonadota</taxon>
        <taxon>Betaproteobacteria</taxon>
        <taxon>Burkholderiales</taxon>
        <taxon>Comamonadaceae</taxon>
        <taxon>Xenophilus</taxon>
    </lineage>
</organism>
<dbReference type="EMBL" id="JAQIPB010000001">
    <property type="protein sequence ID" value="MDA7414829.1"/>
    <property type="molecule type" value="Genomic_DNA"/>
</dbReference>
<evidence type="ECO:0000256" key="4">
    <source>
        <dbReference type="ARBA" id="ARBA00022833"/>
    </source>
</evidence>
<evidence type="ECO:0000313" key="7">
    <source>
        <dbReference type="EMBL" id="MDA7414829.1"/>
    </source>
</evidence>
<dbReference type="AlphaFoldDB" id="A0AAE3SXD9"/>
<sequence>MSLPNALVRTQLRDFIDTHFDQQVAMLARLVQCPSDNPPGDCRPHAELTARLLEAQGFTVERHDVPDAVAQQHGMRSVTNLIVRERFGEGPVIALNAHGDVVPPGDGWSSDPYGGEVRDGWLYGRGAAVSKSDFTTYGQALRALKHAHAQGAPLAGSVELHLTYDEETGGMTGPGWLLAQGLSRPDCVISAALSHHVVVAHNGCLHLEVTLRGLSAHAARPETGHDAIEAAATLLPALYRYRDSLAQRASQTPGIGHPTMVVGLIEGGINTNVVADRLSLRIDRRIVPEESPEAVEAELRAVIDQACAPLAGIRAEVRQILLARPFTPAPGSEALTALMCREASAAMGQEVTPIGVPLYTDARLYAEAGIPTVMYGAGPRSLIEANGHRADERVPLRELRAATVAVANVLLELLTPTAQGENS</sequence>
<dbReference type="GO" id="GO:0008777">
    <property type="term" value="F:acetylornithine deacetylase activity"/>
    <property type="evidence" value="ECO:0007669"/>
    <property type="project" value="TreeGrafter"/>
</dbReference>
<dbReference type="Pfam" id="PF01546">
    <property type="entry name" value="Peptidase_M20"/>
    <property type="match status" value="1"/>
</dbReference>
<protein>
    <submittedName>
        <fullName evidence="7">M20/M25/M40 family metallo-hydrolase</fullName>
    </submittedName>
</protein>
<dbReference type="GO" id="GO:0006526">
    <property type="term" value="P:L-arginine biosynthetic process"/>
    <property type="evidence" value="ECO:0007669"/>
    <property type="project" value="TreeGrafter"/>
</dbReference>
<keyword evidence="8" id="KW-1185">Reference proteome</keyword>
<dbReference type="PROSITE" id="PS00758">
    <property type="entry name" value="ARGE_DAPE_CPG2_1"/>
    <property type="match status" value="1"/>
</dbReference>
<dbReference type="PANTHER" id="PTHR43808:SF31">
    <property type="entry name" value="N-ACETYL-L-CITRULLINE DEACETYLASE"/>
    <property type="match status" value="1"/>
</dbReference>
<keyword evidence="3" id="KW-0378">Hydrolase</keyword>
<dbReference type="InterPro" id="IPR036264">
    <property type="entry name" value="Bact_exopeptidase_dim_dom"/>
</dbReference>
<dbReference type="Pfam" id="PF07687">
    <property type="entry name" value="M20_dimer"/>
    <property type="match status" value="1"/>
</dbReference>
<feature type="domain" description="Peptidase M20 dimerisation" evidence="6">
    <location>
        <begin position="199"/>
        <end position="307"/>
    </location>
</feature>
<evidence type="ECO:0000256" key="5">
    <source>
        <dbReference type="ARBA" id="ARBA00023285"/>
    </source>
</evidence>
<dbReference type="InterPro" id="IPR002933">
    <property type="entry name" value="Peptidase_M20"/>
</dbReference>
<dbReference type="InterPro" id="IPR001261">
    <property type="entry name" value="ArgE/DapE_CS"/>
</dbReference>
<dbReference type="SUPFAM" id="SSF55031">
    <property type="entry name" value="Bacterial exopeptidase dimerisation domain"/>
    <property type="match status" value="1"/>
</dbReference>
<keyword evidence="5" id="KW-0170">Cobalt</keyword>
<dbReference type="Gene3D" id="3.40.630.10">
    <property type="entry name" value="Zn peptidases"/>
    <property type="match status" value="2"/>
</dbReference>
<evidence type="ECO:0000256" key="1">
    <source>
        <dbReference type="ARBA" id="ARBA00001947"/>
    </source>
</evidence>
<dbReference type="Proteomes" id="UP001212602">
    <property type="component" value="Unassembled WGS sequence"/>
</dbReference>
<dbReference type="SUPFAM" id="SSF53187">
    <property type="entry name" value="Zn-dependent exopeptidases"/>
    <property type="match status" value="1"/>
</dbReference>
<dbReference type="InterPro" id="IPR050072">
    <property type="entry name" value="Peptidase_M20A"/>
</dbReference>
<proteinExistence type="predicted"/>
<keyword evidence="4" id="KW-0862">Zinc</keyword>
<evidence type="ECO:0000313" key="8">
    <source>
        <dbReference type="Proteomes" id="UP001212602"/>
    </source>
</evidence>
<evidence type="ECO:0000256" key="2">
    <source>
        <dbReference type="ARBA" id="ARBA00022723"/>
    </source>
</evidence>
<dbReference type="Gene3D" id="3.30.70.360">
    <property type="match status" value="1"/>
</dbReference>
<comment type="caution">
    <text evidence="7">The sequence shown here is derived from an EMBL/GenBank/DDBJ whole genome shotgun (WGS) entry which is preliminary data.</text>
</comment>
<dbReference type="InterPro" id="IPR011650">
    <property type="entry name" value="Peptidase_M20_dimer"/>
</dbReference>
<name>A0AAE3SXD9_9BURK</name>
<gene>
    <name evidence="7" type="ORF">PGB34_00500</name>
</gene>
<evidence type="ECO:0000259" key="6">
    <source>
        <dbReference type="Pfam" id="PF07687"/>
    </source>
</evidence>
<dbReference type="GO" id="GO:0046872">
    <property type="term" value="F:metal ion binding"/>
    <property type="evidence" value="ECO:0007669"/>
    <property type="project" value="UniProtKB-KW"/>
</dbReference>
<dbReference type="RefSeq" id="WP_271426109.1">
    <property type="nucleotide sequence ID" value="NZ_JAQIPB010000001.1"/>
</dbReference>